<accession>A0AAV5QFU3</accession>
<evidence type="ECO:0000256" key="6">
    <source>
        <dbReference type="ARBA" id="ARBA00022946"/>
    </source>
</evidence>
<dbReference type="GO" id="GO:0004458">
    <property type="term" value="F:D-lactate dehydrogenase (cytochrome) activity"/>
    <property type="evidence" value="ECO:0007669"/>
    <property type="project" value="UniProtKB-EC"/>
</dbReference>
<keyword evidence="14" id="KW-1185">Reference proteome</keyword>
<dbReference type="EC" id="1.1.2.4" evidence="9"/>
<evidence type="ECO:0000313" key="14">
    <source>
        <dbReference type="Proteomes" id="UP001360560"/>
    </source>
</evidence>
<dbReference type="Pfam" id="PF01565">
    <property type="entry name" value="FAD_binding_4"/>
    <property type="match status" value="1"/>
</dbReference>
<dbReference type="InterPro" id="IPR016169">
    <property type="entry name" value="FAD-bd_PCMH_sub2"/>
</dbReference>
<evidence type="ECO:0000256" key="8">
    <source>
        <dbReference type="ARBA" id="ARBA00023128"/>
    </source>
</evidence>
<evidence type="ECO:0000313" key="13">
    <source>
        <dbReference type="EMBL" id="GMM33209.1"/>
    </source>
</evidence>
<dbReference type="FunFam" id="3.30.465.10:FF:000014">
    <property type="entry name" value="D-lactate dehydrogenase (Cytochrome), putative"/>
    <property type="match status" value="1"/>
</dbReference>
<comment type="similarity">
    <text evidence="3">Belongs to the FAD-binding oxidoreductase/transferase type 4 family.</text>
</comment>
<keyword evidence="5" id="KW-0274">FAD</keyword>
<name>A0AAV5QFU3_9ASCO</name>
<dbReference type="InterPro" id="IPR036318">
    <property type="entry name" value="FAD-bd_PCMH-like_sf"/>
</dbReference>
<keyword evidence="8" id="KW-0496">Mitochondrion</keyword>
<evidence type="ECO:0000256" key="2">
    <source>
        <dbReference type="ARBA" id="ARBA00004173"/>
    </source>
</evidence>
<dbReference type="EMBL" id="BTFZ01000001">
    <property type="protein sequence ID" value="GMM33209.1"/>
    <property type="molecule type" value="Genomic_DNA"/>
</dbReference>
<dbReference type="SUPFAM" id="SSF56176">
    <property type="entry name" value="FAD-binding/transporter-associated domain-like"/>
    <property type="match status" value="1"/>
</dbReference>
<evidence type="ECO:0000256" key="5">
    <source>
        <dbReference type="ARBA" id="ARBA00022827"/>
    </source>
</evidence>
<feature type="domain" description="FAD-binding PCMH-type" evidence="12">
    <location>
        <begin position="124"/>
        <end position="301"/>
    </location>
</feature>
<dbReference type="Pfam" id="PF02913">
    <property type="entry name" value="FAD-oxidase_C"/>
    <property type="match status" value="1"/>
</dbReference>
<dbReference type="Gene3D" id="3.30.465.10">
    <property type="match status" value="1"/>
</dbReference>
<proteinExistence type="inferred from homology"/>
<comment type="catalytic activity">
    <reaction evidence="10">
        <text>(R)-lactate + 2 Fe(III)-[cytochrome c] = 2 Fe(II)-[cytochrome c] + pyruvate + 2 H(+)</text>
        <dbReference type="Rhea" id="RHEA:13521"/>
        <dbReference type="Rhea" id="RHEA-COMP:10350"/>
        <dbReference type="Rhea" id="RHEA-COMP:14399"/>
        <dbReference type="ChEBI" id="CHEBI:15361"/>
        <dbReference type="ChEBI" id="CHEBI:15378"/>
        <dbReference type="ChEBI" id="CHEBI:16004"/>
        <dbReference type="ChEBI" id="CHEBI:29033"/>
        <dbReference type="ChEBI" id="CHEBI:29034"/>
        <dbReference type="EC" id="1.1.2.4"/>
    </reaction>
</comment>
<evidence type="ECO:0000256" key="1">
    <source>
        <dbReference type="ARBA" id="ARBA00001974"/>
    </source>
</evidence>
<dbReference type="FunFam" id="3.30.70.2740:FF:000001">
    <property type="entry name" value="D-lactate dehydrogenase mitochondrial"/>
    <property type="match status" value="1"/>
</dbReference>
<evidence type="ECO:0000256" key="11">
    <source>
        <dbReference type="ARBA" id="ARBA00083446"/>
    </source>
</evidence>
<reference evidence="13 14" key="1">
    <citation type="journal article" date="2023" name="Elife">
        <title>Identification of key yeast species and microbe-microbe interactions impacting larval growth of Drosophila in the wild.</title>
        <authorList>
            <person name="Mure A."/>
            <person name="Sugiura Y."/>
            <person name="Maeda R."/>
            <person name="Honda K."/>
            <person name="Sakurai N."/>
            <person name="Takahashi Y."/>
            <person name="Watada M."/>
            <person name="Katoh T."/>
            <person name="Gotoh A."/>
            <person name="Gotoh Y."/>
            <person name="Taniguchi I."/>
            <person name="Nakamura K."/>
            <person name="Hayashi T."/>
            <person name="Katayama T."/>
            <person name="Uemura T."/>
            <person name="Hattori Y."/>
        </authorList>
    </citation>
    <scope>NUCLEOTIDE SEQUENCE [LARGE SCALE GENOMIC DNA]</scope>
    <source>
        <strain evidence="13 14">SC-9</strain>
    </source>
</reference>
<keyword evidence="6" id="KW-0809">Transit peptide</keyword>
<keyword evidence="4" id="KW-0285">Flavoprotein</keyword>
<dbReference type="Gene3D" id="3.30.70.2740">
    <property type="match status" value="1"/>
</dbReference>
<organism evidence="13 14">
    <name type="scientific">Saccharomycopsis crataegensis</name>
    <dbReference type="NCBI Taxonomy" id="43959"/>
    <lineage>
        <taxon>Eukaryota</taxon>
        <taxon>Fungi</taxon>
        <taxon>Dikarya</taxon>
        <taxon>Ascomycota</taxon>
        <taxon>Saccharomycotina</taxon>
        <taxon>Saccharomycetes</taxon>
        <taxon>Saccharomycopsidaceae</taxon>
        <taxon>Saccharomycopsis</taxon>
    </lineage>
</organism>
<dbReference type="PROSITE" id="PS51387">
    <property type="entry name" value="FAD_PCMH"/>
    <property type="match status" value="1"/>
</dbReference>
<comment type="cofactor">
    <cofactor evidence="1">
        <name>FAD</name>
        <dbReference type="ChEBI" id="CHEBI:57692"/>
    </cofactor>
</comment>
<dbReference type="SUPFAM" id="SSF55103">
    <property type="entry name" value="FAD-linked oxidases, C-terminal domain"/>
    <property type="match status" value="1"/>
</dbReference>
<dbReference type="FunFam" id="1.10.45.10:FF:000001">
    <property type="entry name" value="D-lactate dehydrogenase mitochondrial"/>
    <property type="match status" value="1"/>
</dbReference>
<dbReference type="InterPro" id="IPR004113">
    <property type="entry name" value="FAD-bd_oxidored_4_C"/>
</dbReference>
<dbReference type="GO" id="GO:1903457">
    <property type="term" value="P:lactate catabolic process"/>
    <property type="evidence" value="ECO:0007669"/>
    <property type="project" value="TreeGrafter"/>
</dbReference>
<sequence>MFKQVLRSLAHVPRSAKPAARRWYSSSTKSASTTTSTNLALTVGLTLGGSLAGYYFAQASQASSGPLKSTTSLADLKPLKYAEGESLKRGFQEIEALMKDDFTRSPSELEYHSDSYFNVHKANPDEKPKLIVYPHSTEQVSEIMKICNKYKIPIVPFSGGTSLEGQYISTIPGIVIDFSKMNQILQLNASDLDVSVQAGVGWQELDEFLKPHNLLFGPDPGPGGMIGGMIGTSCSGTQAFRYGTMKEAVLNLTVVLADGTILKTKQRSKKSAAGYNLTGLFIGSEGTLGVVTEATLKLHARPNVESVIVVNFETVKEATKTVEQLLINGSSLNAIELLDSNMMKCINAAGQTTRQWLNKPTILFKVGGSNQAIVNENIKLVKNVTKENNAISFQFATTEEEKFELWQARKLALFSTMDYGKQVLGQDAKLWITDVAVPISKLSELIADTRRDLNQYEGKDGCVFSTCLGHVGDGNFHSCIMYKPEAHGIVQALTSRMVNKALEYEGTCTGEHGVGLGKRHYLVKEVGENSIDLMRQLKLSLDPYGLLNSGKVFKMDINDKHP</sequence>
<evidence type="ECO:0000256" key="10">
    <source>
        <dbReference type="ARBA" id="ARBA00051436"/>
    </source>
</evidence>
<dbReference type="RefSeq" id="XP_064850209.1">
    <property type="nucleotide sequence ID" value="XM_064994137.1"/>
</dbReference>
<evidence type="ECO:0000256" key="3">
    <source>
        <dbReference type="ARBA" id="ARBA00008000"/>
    </source>
</evidence>
<dbReference type="GO" id="GO:0005739">
    <property type="term" value="C:mitochondrion"/>
    <property type="evidence" value="ECO:0007669"/>
    <property type="project" value="UniProtKB-SubCell"/>
</dbReference>
<evidence type="ECO:0000256" key="7">
    <source>
        <dbReference type="ARBA" id="ARBA00023002"/>
    </source>
</evidence>
<dbReference type="InterPro" id="IPR016166">
    <property type="entry name" value="FAD-bd_PCMH"/>
</dbReference>
<dbReference type="GeneID" id="90071188"/>
<dbReference type="PANTHER" id="PTHR11748">
    <property type="entry name" value="D-LACTATE DEHYDROGENASE"/>
    <property type="match status" value="1"/>
</dbReference>
<comment type="caution">
    <text evidence="13">The sequence shown here is derived from an EMBL/GenBank/DDBJ whole genome shotgun (WGS) entry which is preliminary data.</text>
</comment>
<evidence type="ECO:0000259" key="12">
    <source>
        <dbReference type="PROSITE" id="PS51387"/>
    </source>
</evidence>
<dbReference type="PANTHER" id="PTHR11748:SF111">
    <property type="entry name" value="D-LACTATE DEHYDROGENASE, MITOCHONDRIAL-RELATED"/>
    <property type="match status" value="1"/>
</dbReference>
<keyword evidence="7" id="KW-0560">Oxidoreductase</keyword>
<gene>
    <name evidence="13" type="ORF">DASC09_005340</name>
</gene>
<dbReference type="GO" id="GO:0071949">
    <property type="term" value="F:FAD binding"/>
    <property type="evidence" value="ECO:0007669"/>
    <property type="project" value="InterPro"/>
</dbReference>
<comment type="subcellular location">
    <subcellularLocation>
        <location evidence="2">Mitochondrion</location>
    </subcellularLocation>
</comment>
<dbReference type="InterPro" id="IPR016171">
    <property type="entry name" value="Vanillyl_alc_oxidase_C-sub2"/>
</dbReference>
<dbReference type="AlphaFoldDB" id="A0AAV5QFU3"/>
<dbReference type="InterPro" id="IPR016164">
    <property type="entry name" value="FAD-linked_Oxase-like_C"/>
</dbReference>
<dbReference type="Proteomes" id="UP001360560">
    <property type="component" value="Unassembled WGS sequence"/>
</dbReference>
<protein>
    <recommendedName>
        <fullName evidence="9">D-lactate dehydrogenase (cytochrome)</fullName>
        <ecNumber evidence="9">1.1.2.4</ecNumber>
    </recommendedName>
    <alternativeName>
        <fullName evidence="11">D-lactate ferricytochrome C oxidoreductase</fullName>
    </alternativeName>
</protein>
<evidence type="ECO:0000256" key="4">
    <source>
        <dbReference type="ARBA" id="ARBA00022630"/>
    </source>
</evidence>
<evidence type="ECO:0000256" key="9">
    <source>
        <dbReference type="ARBA" id="ARBA00038897"/>
    </source>
</evidence>
<dbReference type="Gene3D" id="1.10.45.10">
    <property type="entry name" value="Vanillyl-alcohol Oxidase, Chain A, domain 4"/>
    <property type="match status" value="1"/>
</dbReference>
<dbReference type="InterPro" id="IPR006094">
    <property type="entry name" value="Oxid_FAD_bind_N"/>
</dbReference>
<dbReference type="GO" id="GO:0008720">
    <property type="term" value="F:D-lactate dehydrogenase (NAD+) activity"/>
    <property type="evidence" value="ECO:0007669"/>
    <property type="project" value="TreeGrafter"/>
</dbReference>